<evidence type="ECO:0000256" key="8">
    <source>
        <dbReference type="ARBA" id="ARBA00022989"/>
    </source>
</evidence>
<evidence type="ECO:0000256" key="10">
    <source>
        <dbReference type="SAM" id="MobiDB-lite"/>
    </source>
</evidence>
<dbReference type="EMBL" id="JABCRI010000004">
    <property type="protein sequence ID" value="KAF8406997.1"/>
    <property type="molecule type" value="Genomic_DNA"/>
</dbReference>
<dbReference type="PROSITE" id="PS50893">
    <property type="entry name" value="ABC_TRANSPORTER_2"/>
    <property type="match status" value="5"/>
</dbReference>
<feature type="transmembrane region" description="Helical" evidence="11">
    <location>
        <begin position="1378"/>
        <end position="1398"/>
    </location>
</feature>
<keyword evidence="7" id="KW-0067">ATP-binding</keyword>
<dbReference type="InterPro" id="IPR043926">
    <property type="entry name" value="ABCG_dom"/>
</dbReference>
<keyword evidence="4 11" id="KW-0812">Transmembrane</keyword>
<keyword evidence="3" id="KW-0813">Transport</keyword>
<feature type="domain" description="ABC transporter" evidence="12">
    <location>
        <begin position="2360"/>
        <end position="2633"/>
    </location>
</feature>
<name>A0A835DNT0_TETSI</name>
<dbReference type="OrthoDB" id="245989at2759"/>
<feature type="transmembrane region" description="Helical" evidence="11">
    <location>
        <begin position="2902"/>
        <end position="2921"/>
    </location>
</feature>
<evidence type="ECO:0000256" key="1">
    <source>
        <dbReference type="ARBA" id="ARBA00004141"/>
    </source>
</evidence>
<feature type="transmembrane region" description="Helical" evidence="11">
    <location>
        <begin position="2762"/>
        <end position="2781"/>
    </location>
</feature>
<feature type="transmembrane region" description="Helical" evidence="11">
    <location>
        <begin position="520"/>
        <end position="541"/>
    </location>
</feature>
<dbReference type="SMART" id="SM00382">
    <property type="entry name" value="AAA"/>
    <property type="match status" value="5"/>
</dbReference>
<dbReference type="GO" id="GO:0016020">
    <property type="term" value="C:membrane"/>
    <property type="evidence" value="ECO:0007669"/>
    <property type="project" value="UniProtKB-SubCell"/>
</dbReference>
<dbReference type="InterPro" id="IPR034003">
    <property type="entry name" value="ABCG_PDR_2"/>
</dbReference>
<evidence type="ECO:0000313" key="13">
    <source>
        <dbReference type="EMBL" id="KAF8406997.1"/>
    </source>
</evidence>
<dbReference type="Gene3D" id="3.40.50.300">
    <property type="entry name" value="P-loop containing nucleotide triphosphate hydrolases"/>
    <property type="match status" value="7"/>
</dbReference>
<dbReference type="InterPro" id="IPR013581">
    <property type="entry name" value="PDR_assoc"/>
</dbReference>
<dbReference type="Pfam" id="PF14510">
    <property type="entry name" value="ABC_trans_N"/>
    <property type="match status" value="1"/>
</dbReference>
<protein>
    <recommendedName>
        <fullName evidence="12">ABC transporter domain-containing protein</fullName>
    </recommendedName>
</protein>
<feature type="transmembrane region" description="Helical" evidence="11">
    <location>
        <begin position="3815"/>
        <end position="3833"/>
    </location>
</feature>
<feature type="transmembrane region" description="Helical" evidence="11">
    <location>
        <begin position="2813"/>
        <end position="2835"/>
    </location>
</feature>
<feature type="transmembrane region" description="Helical" evidence="11">
    <location>
        <begin position="3853"/>
        <end position="3873"/>
    </location>
</feature>
<feature type="transmembrane region" description="Helical" evidence="11">
    <location>
        <begin position="663"/>
        <end position="685"/>
    </location>
</feature>
<dbReference type="InterPro" id="IPR003593">
    <property type="entry name" value="AAA+_ATPase"/>
</dbReference>
<keyword evidence="8 11" id="KW-1133">Transmembrane helix</keyword>
<dbReference type="CDD" id="cd03232">
    <property type="entry name" value="ABCG_PDR_domain2"/>
    <property type="match status" value="2"/>
</dbReference>
<dbReference type="Proteomes" id="UP000655225">
    <property type="component" value="Unassembled WGS sequence"/>
</dbReference>
<organism evidence="13 14">
    <name type="scientific">Tetracentron sinense</name>
    <name type="common">Spur-leaf</name>
    <dbReference type="NCBI Taxonomy" id="13715"/>
    <lineage>
        <taxon>Eukaryota</taxon>
        <taxon>Viridiplantae</taxon>
        <taxon>Streptophyta</taxon>
        <taxon>Embryophyta</taxon>
        <taxon>Tracheophyta</taxon>
        <taxon>Spermatophyta</taxon>
        <taxon>Magnoliopsida</taxon>
        <taxon>Trochodendrales</taxon>
        <taxon>Trochodendraceae</taxon>
        <taxon>Tetracentron</taxon>
    </lineage>
</organism>
<feature type="domain" description="ABC transporter" evidence="12">
    <location>
        <begin position="3063"/>
        <end position="3315"/>
    </location>
</feature>
<feature type="transmembrane region" description="Helical" evidence="11">
    <location>
        <begin position="1204"/>
        <end position="1222"/>
    </location>
</feature>
<feature type="transmembrane region" description="Helical" evidence="11">
    <location>
        <begin position="3584"/>
        <end position="3603"/>
    </location>
</feature>
<feature type="domain" description="ABC transporter" evidence="12">
    <location>
        <begin position="858"/>
        <end position="1110"/>
    </location>
</feature>
<feature type="transmembrane region" description="Helical" evidence="11">
    <location>
        <begin position="2056"/>
        <end position="2080"/>
    </location>
</feature>
<dbReference type="InterPro" id="IPR003439">
    <property type="entry name" value="ABC_transporter-like_ATP-bd"/>
</dbReference>
<feature type="transmembrane region" description="Helical" evidence="11">
    <location>
        <begin position="3409"/>
        <end position="3427"/>
    </location>
</feature>
<dbReference type="InterPro" id="IPR027417">
    <property type="entry name" value="P-loop_NTPase"/>
</dbReference>
<comment type="similarity">
    <text evidence="2">Belongs to the ABC transporter superfamily. ABCG family. PDR (TC 3.A.1.205) subfamily.</text>
</comment>
<keyword evidence="9 11" id="KW-0472">Membrane</keyword>
<feature type="region of interest" description="Disordered" evidence="10">
    <location>
        <begin position="3002"/>
        <end position="3046"/>
    </location>
</feature>
<comment type="caution">
    <text evidence="13">The sequence shown here is derived from an EMBL/GenBank/DDBJ whole genome shotgun (WGS) entry which is preliminary data.</text>
</comment>
<evidence type="ECO:0000256" key="2">
    <source>
        <dbReference type="ARBA" id="ARBA00006012"/>
    </source>
</evidence>
<feature type="transmembrane region" description="Helical" evidence="11">
    <location>
        <begin position="1943"/>
        <end position="1964"/>
    </location>
</feature>
<feature type="transmembrane region" description="Helical" evidence="11">
    <location>
        <begin position="1317"/>
        <end position="1341"/>
    </location>
</feature>
<dbReference type="SUPFAM" id="SSF52540">
    <property type="entry name" value="P-loop containing nucleoside triphosphate hydrolases"/>
    <property type="match status" value="7"/>
</dbReference>
<sequence>MESGDVHRVSSLRINSSSIWRNSTVEVFSRSSRDEDDEEALKWAAIEKLPTYMRIRRGILTEEGGESREIDIHSLGIQEKKILLERLLRVAEEDNEKFLLKLKNRMDRVGIEIPTIEVRFDHLNVNAEAYVGGRALPTIFNFSVNLVEGFLNYLHILPSRKKPFSILHDVSGIIKPCRMTLLLGPPSSGKTTLLLALAGKLDSDLKISGRVSYNDHGMDEFVPQRTSAYISQNDLHIGEMTVRETLAFSARCQGVGTGYEMLVELSRREKEANIKPDPDVDVYMKAAALEGQEANVITDYILKILGLEICADTMVGDEMLRGISGGQKKRLTTGEMLVGPAKALFMDEISTGLDSSTTFQIVNSLRQSVHILNGTAVISLLQPAPETYDLFDDIILLSDGQIVYQGPREHVLEFFESMGFKCPERKGVADFLQEVTSRKDQKQYWAHKDEPYSFVPVKEFAEAFQSFHVGRKLGDELAIPYDKTKSHPAALTTKKYGVNRKELLKACISRELLLMKRNSFVYIFKMTQLTIMGIVSMTLFLRTEMHRESSTDGGIFMGALFFTLIMIMFNGFSELAMTIMKLPVFYKQRDLLFYPSWAYSLPTWILKIPITLIEVAIWVFMTYYVIGFDPNVGRFFKQYFALLCVNQMASGMFRLMGALGRNMIIANTFGSFALLAVMVMGGFILSRDDVLKWWIWGYWFSPMMYGQNAIAVNEFLGESWRHVLPNSTEPLGVTVLKSRGIFPEARWYWIGVGALIGYVFLFNFLFTVALSYLNPFGKPQAVLPEETLSEKHANRTGELIEQLSRKSSTGRASFRERGDEIRRKSTSSGSTSARIDAIDEANQNRKRGMVLPFEPLSISFDEIRYAVDMPQEMKAQGVPEDRLELLKGVSGAFRPGVLTALMGVSGAGKTTLMDVLAGRKTGGYIEGSITISGYPKKQETFARISGYCEQTDIHSPHVTIYESLIYSAWLRLPPEVNSATRKMFIEEIMDLVELTSLREALVGLPGVNGLSTEQRKRLTIAVELVANPSIIFMDEPTSGLDARAAAIVMRTVRNTVDTGRTVVCTIHQPSIDIFDAFDELFLLKRGGEEIYVGPLGRHSSHLIKYFEEINGVSKIKDGYNPATWMLDVTTAAQEAALGINYTDVYKNSELYRRNKALIKELSTPPPGSKDLYFPTRYTQPFCTQCIACLWKQHWSYWRNPPYSAVRLFFTTFIALMFGTIFWNLGSKRRRKQDLFNAMGSMYASVLFIGVQNATSVQPVVAIERTVFYRERAAGMYSALPYAFGQVIIELPYVLVQSVIYGVIVYAMIGFDWKFEKFFWFIFFMYFTLLYFTFYGMMTVAVTPNHNIAAVISSAFYAIWNLFSGFIIPRTRMPVWWRWYYWVCPISWTLYGLFAAQFGDIQDKLDTVFLRSSRDKDDEEALKWAAIEKLPTYMRIRRVRVAEEDNEKFLLKLKNRMDRVGIEIPTIEVRFDHLNFNAEAYVGGRALPTIFNFSVNLVEGFLNYLHILPSRKKPFSILHDVSGIIKPCRMTLLLGIPSSGKTTLLLALAGKLDSDLKISGRVSYNDHGMDEFVPQRTSAYISQNDLHIGEMTVRETLAFSARCQGVGTGYELSRREKEVNIKLDPDVDIYMKAAALEGQEANVVTDYILKILGLEICADTMGVSGAFRPGVLTALMGVSGAGETTLMDVLAGRKTGGCIEERITIFGYPEKQETFTHISGYCEQTDIHSPHVTIHESLIYSAWLRLPPAINSATRKMFIEEVMDLVELTSLREALVGLPRVNGISTEQRKRLTIAVDLVANPSIILMDEPTSALDARAVAIVMRTGGEEINLHDINAFNVRTAAISIEAGRRRDIRGSIGTPFFPSDQVLRVAQEAALDVNYTDLYKNSELYRRNKALIKELSAHPPGSKDIYFPTQYSQSFFTQCIACLWKQHWSYWRNPPYYAMRLFFTTFITLMFGTIFWDLGSKRRKQDLFNAMGSMYASVLFIGVQNATSVQPVVAVERTVFYRERAAGMYSALPYAFGLVIIELPYVLVQSVTYGAIVYAMIGFDWKIENFFWFVFFMYFTLLYFTFYEMMIIAVTPNHNRFRNFLCILFYVEPLLGILNPTNSRGCLCGGDGTIGFALYLGPCMDCLLHNLETYRISLIQESLSCGNHSSRPYRGGTAGMENHSSGPCRGGTAGMEDHLSVVIVQFNLEKRMVGTWNEGTEKVLMEGVDLYRVGSLRRNSSSLWRNSIEAFSTSSREENDEEALKWAALEKLPTYNRLRRGILTGTGGEINEIDIQNLDIHEKKNLIERLVRVAEEDNEKLLLKLKKRIDKVGIDIPTIEVRYEHLNIDAEAYIGGRALPTILNFSVNIIQGFLNSLHLLPTRKSPFSILHNVSGIIKPCRMTLLLGPPSSGKTTLLLALAGKLDSALKFSGRVTYNGHGMDEFVPQRTAAYISQHDLHIGEMTVRETLAFSSRCQGVGTRYEMLAELSRREKAANIKPDPDIDIFMKAISTSGQEANVLTDYFLKILGLEVCADTMVGDEMLRGISGGQRKRVTTGEMLVGPAKALFMDEISTGLDSSTTFQIVNSLKQSIHILNGTAVISLLQPAPETYDLFDDIILLSDGQIVYQGPREHVLEFFESMGFKCPERKGVADFLQEVTSKKDQKQYWSHKDEPYNFITSKEFAEAFQSFHVGVKIGEELAIPFDKTKSHPAALTTERYGVSKKELLKACVSREYLLMKRNSFVYIFKVTQLTIMALISMTLFLRTEMPRDTVTDGGIYTGALFFTVIMVMFNGMSELSMTIAKLPVFYKQRDLLFYPSWAYSLPSWILKIPITFVEVAVWVFITYYVIGFDPNIGRFFKQYLVLLLINQVASSLFRFIGAVGRNMIIANTFGSFALLTVFVLGGFILAREDIKDWWIWGYWMSPLMYGQTAILVNEFLGKNWRHVRVNATEPLGVEVLKSRGFFTEAYWYWIGIGGLIGYVFVFNFVFTLALTYLNPFEKTQAVISEETLSQQADKTGENIELSSRGKSSADRTLSGERGDEIRRRSISSKSSSRIDEANQNRKRGMVLPFQQLSITFDDIRYSVDMPQEMKTQGVPEDKLELLKSVSGAFRPGVLTALMGVSGAGKTTLMDVLAGRKTGGYIEGNITISGYPKNQETFARISGYCEQNDIHSPHVTVYESLVYSAWLRLPPDVDSATRKMFIEEVMELVELTTLREALVGLPGVNGLSTEQRKRLTIAVELVANPSIIFMDEPTSGLDARAAAIVMRTVRNTVDTGRTVVCTIHQPSIDIFEAFDELFLMKRGGQEIYVGPLGRHSCHLVKYFEEIAGVSKIKDGYNPATWMLEVSSAAQEGILGVNFTDVYKNSELYRRNKALISELSTPPPGSKDLYFPTQYSQSFFTQCIACLWKQHWSYWRNPPYSAVRLIFTTFIALMFGTIFWDLGSKRQKQQDLFNAMGSMYAAVLFLGVQNASSVQPVVAVERTVFYRERAAGMYSALPYAFGQVMIEIPYVLVQALVYGVIVYAMIGFEWTVVKFCWYMFFMYFTLLYFTFYGMMTVAVTPNHNIAAIVSAAFYGIWNIFSGFIIPRPRMPVWWRWYYWACPVAWTLYGLVVSQFGDIQDRLEDTDSTVEEFLRSYFGFKHDFLGVIAAVILAFTCKRLIIAVELVANPSIIFMDEPTSGLDARAAAIVMRTVRNTVDTGITVLCTINQPSINIFKVFDELFLMKQGIEELYGIGVSKINCGYPATWMLEVTKAAPQEEALGVNFTDIYKNSDLYRRNKALIKELNQPIPSSKDLFFPTRCSQSFFTQCLACLRKQHWSYWRNPPYTAVRLLFTTFITLMFGTIFWDLGFKRGRRQDLFNAMGSMYAAVFLLGIQNAASVQPVVAVERTALL</sequence>
<evidence type="ECO:0000259" key="12">
    <source>
        <dbReference type="PROSITE" id="PS50893"/>
    </source>
</evidence>
<evidence type="ECO:0000256" key="4">
    <source>
        <dbReference type="ARBA" id="ARBA00022692"/>
    </source>
</evidence>
<dbReference type="PANTHER" id="PTHR48040">
    <property type="entry name" value="PLEIOTROPIC DRUG RESISTANCE PROTEIN 1-LIKE ISOFORM X1"/>
    <property type="match status" value="1"/>
</dbReference>
<dbReference type="OMA" id="NDHGMDE"/>
<dbReference type="FunFam" id="3.40.50.300:FF:000179">
    <property type="entry name" value="ABC transporter G family member 34"/>
    <property type="match status" value="2"/>
</dbReference>
<evidence type="ECO:0000256" key="5">
    <source>
        <dbReference type="ARBA" id="ARBA00022737"/>
    </source>
</evidence>
<feature type="region of interest" description="Disordered" evidence="10">
    <location>
        <begin position="799"/>
        <end position="834"/>
    </location>
</feature>
<reference evidence="13 14" key="1">
    <citation type="submission" date="2020-04" db="EMBL/GenBank/DDBJ databases">
        <title>Plant Genome Project.</title>
        <authorList>
            <person name="Zhang R.-G."/>
        </authorList>
    </citation>
    <scope>NUCLEOTIDE SEQUENCE [LARGE SCALE GENOMIC DNA]</scope>
    <source>
        <strain evidence="13">YNK0</strain>
        <tissue evidence="13">Leaf</tissue>
    </source>
</reference>
<feature type="transmembrane region" description="Helical" evidence="11">
    <location>
        <begin position="3552"/>
        <end position="3572"/>
    </location>
</feature>
<feature type="transmembrane region" description="Helical" evidence="11">
    <location>
        <begin position="3495"/>
        <end position="3515"/>
    </location>
</feature>
<evidence type="ECO:0000256" key="11">
    <source>
        <dbReference type="SAM" id="Phobius"/>
    </source>
</evidence>
<comment type="subcellular location">
    <subcellularLocation>
        <location evidence="1">Membrane</location>
        <topology evidence="1">Multi-pass membrane protein</topology>
    </subcellularLocation>
</comment>
<dbReference type="PANTHER" id="PTHR48040:SF20">
    <property type="entry name" value="PLEIOTROPIC DRUG RESISTANCE PROTEIN 1"/>
    <property type="match status" value="1"/>
</dbReference>
<dbReference type="FunFam" id="3.40.50.300:FF:000059">
    <property type="entry name" value="ABC transporter G family member 40"/>
    <property type="match status" value="2"/>
</dbReference>
<feature type="transmembrane region" description="Helical" evidence="11">
    <location>
        <begin position="1347"/>
        <end position="1366"/>
    </location>
</feature>
<dbReference type="CDD" id="cd03233">
    <property type="entry name" value="ABCG_PDR_domain1"/>
    <property type="match status" value="2"/>
</dbReference>
<dbReference type="Pfam" id="PF08370">
    <property type="entry name" value="PDR_assoc"/>
    <property type="match status" value="2"/>
</dbReference>
<feature type="transmembrane region" description="Helical" evidence="11">
    <location>
        <begin position="2955"/>
        <end position="2982"/>
    </location>
</feature>
<feature type="transmembrane region" description="Helical" evidence="11">
    <location>
        <begin position="3439"/>
        <end position="3455"/>
    </location>
</feature>
<dbReference type="GO" id="GO:0005524">
    <property type="term" value="F:ATP binding"/>
    <property type="evidence" value="ECO:0007669"/>
    <property type="project" value="UniProtKB-KW"/>
</dbReference>
<gene>
    <name evidence="13" type="ORF">HHK36_006118</name>
</gene>
<feature type="transmembrane region" description="Helical" evidence="11">
    <location>
        <begin position="3623"/>
        <end position="3642"/>
    </location>
</feature>
<evidence type="ECO:0000256" key="9">
    <source>
        <dbReference type="ARBA" id="ARBA00023136"/>
    </source>
</evidence>
<feature type="transmembrane region" description="Helical" evidence="11">
    <location>
        <begin position="747"/>
        <end position="773"/>
    </location>
</feature>
<dbReference type="Pfam" id="PF01061">
    <property type="entry name" value="ABC2_membrane"/>
    <property type="match status" value="6"/>
</dbReference>
<feature type="compositionally biased region" description="Basic and acidic residues" evidence="10">
    <location>
        <begin position="813"/>
        <end position="823"/>
    </location>
</feature>
<feature type="transmembrane region" description="Helical" evidence="11">
    <location>
        <begin position="3522"/>
        <end position="3546"/>
    </location>
</feature>
<dbReference type="InterPro" id="IPR013525">
    <property type="entry name" value="ABC2_TM"/>
</dbReference>
<accession>A0A835DNT0</accession>
<feature type="compositionally biased region" description="Basic and acidic residues" evidence="10">
    <location>
        <begin position="3016"/>
        <end position="3032"/>
    </location>
</feature>
<proteinExistence type="inferred from homology"/>
<feature type="transmembrane region" description="Helical" evidence="11">
    <location>
        <begin position="2729"/>
        <end position="2750"/>
    </location>
</feature>
<dbReference type="GO" id="GO:0140359">
    <property type="term" value="F:ABC-type transporter activity"/>
    <property type="evidence" value="ECO:0007669"/>
    <property type="project" value="InterPro"/>
</dbReference>
<dbReference type="InterPro" id="IPR034001">
    <property type="entry name" value="ABCG_PDR_1"/>
</dbReference>
<evidence type="ECO:0000256" key="7">
    <source>
        <dbReference type="ARBA" id="ARBA00022840"/>
    </source>
</evidence>
<dbReference type="InterPro" id="IPR029481">
    <property type="entry name" value="ABC_trans_N"/>
</dbReference>
<evidence type="ECO:0000313" key="14">
    <source>
        <dbReference type="Proteomes" id="UP000655225"/>
    </source>
</evidence>
<dbReference type="FunFam" id="3.40.50.300:FF:003848">
    <property type="entry name" value="Pleiotropic drug resistance 12 isoform 3"/>
    <property type="match status" value="1"/>
</dbReference>
<feature type="domain" description="ABC transporter" evidence="12">
    <location>
        <begin position="151"/>
        <end position="424"/>
    </location>
</feature>
<feature type="transmembrane region" description="Helical" evidence="11">
    <location>
        <begin position="2873"/>
        <end position="2896"/>
    </location>
</feature>
<dbReference type="FunFam" id="3.40.50.300:FF:003489">
    <property type="entry name" value="ABC transporter G family member 39"/>
    <property type="match status" value="1"/>
</dbReference>
<feature type="transmembrane region" description="Helical" evidence="11">
    <location>
        <begin position="2017"/>
        <end position="2044"/>
    </location>
</feature>
<feature type="transmembrane region" description="Helical" evidence="11">
    <location>
        <begin position="638"/>
        <end position="657"/>
    </location>
</feature>
<feature type="transmembrane region" description="Helical" evidence="11">
    <location>
        <begin position="1290"/>
        <end position="1310"/>
    </location>
</feature>
<dbReference type="Pfam" id="PF19055">
    <property type="entry name" value="ABC2_membrane_7"/>
    <property type="match status" value="2"/>
</dbReference>
<keyword evidence="6" id="KW-0547">Nucleotide-binding</keyword>
<feature type="transmembrane region" description="Helical" evidence="11">
    <location>
        <begin position="553"/>
        <end position="572"/>
    </location>
</feature>
<feature type="domain" description="ABC transporter" evidence="12">
    <location>
        <begin position="1642"/>
        <end position="1898"/>
    </location>
</feature>
<feature type="transmembrane region" description="Helical" evidence="11">
    <location>
        <begin position="604"/>
        <end position="626"/>
    </location>
</feature>
<evidence type="ECO:0000256" key="3">
    <source>
        <dbReference type="ARBA" id="ARBA00022448"/>
    </source>
</evidence>
<evidence type="ECO:0000256" key="6">
    <source>
        <dbReference type="ARBA" id="ARBA00022741"/>
    </source>
</evidence>
<keyword evidence="5" id="KW-0677">Repeat</keyword>
<dbReference type="Pfam" id="PF00005">
    <property type="entry name" value="ABC_tran"/>
    <property type="match status" value="6"/>
</dbReference>
<dbReference type="GO" id="GO:0016887">
    <property type="term" value="F:ATP hydrolysis activity"/>
    <property type="evidence" value="ECO:0007669"/>
    <property type="project" value="InterPro"/>
</dbReference>
<keyword evidence="14" id="KW-1185">Reference proteome</keyword>